<accession>A0A934RBI2</accession>
<keyword evidence="1" id="KW-0812">Transmembrane</keyword>
<protein>
    <submittedName>
        <fullName evidence="2">Uncharacterized protein</fullName>
    </submittedName>
</protein>
<comment type="caution">
    <text evidence="2">The sequence shown here is derived from an EMBL/GenBank/DDBJ whole genome shotgun (WGS) entry which is preliminary data.</text>
</comment>
<name>A0A934RBI2_9BACT</name>
<evidence type="ECO:0000256" key="1">
    <source>
        <dbReference type="SAM" id="Phobius"/>
    </source>
</evidence>
<keyword evidence="3" id="KW-1185">Reference proteome</keyword>
<organism evidence="2 3">
    <name type="scientific">Haloferula rosea</name>
    <dbReference type="NCBI Taxonomy" id="490093"/>
    <lineage>
        <taxon>Bacteria</taxon>
        <taxon>Pseudomonadati</taxon>
        <taxon>Verrucomicrobiota</taxon>
        <taxon>Verrucomicrobiia</taxon>
        <taxon>Verrucomicrobiales</taxon>
        <taxon>Verrucomicrobiaceae</taxon>
        <taxon>Haloferula</taxon>
    </lineage>
</organism>
<dbReference type="EMBL" id="JAENII010000004">
    <property type="protein sequence ID" value="MBK1826723.1"/>
    <property type="molecule type" value="Genomic_DNA"/>
</dbReference>
<dbReference type="Proteomes" id="UP000658278">
    <property type="component" value="Unassembled WGS sequence"/>
</dbReference>
<keyword evidence="1" id="KW-0472">Membrane</keyword>
<proteinExistence type="predicted"/>
<feature type="transmembrane region" description="Helical" evidence="1">
    <location>
        <begin position="51"/>
        <end position="72"/>
    </location>
</feature>
<gene>
    <name evidence="2" type="ORF">JIN81_06820</name>
</gene>
<evidence type="ECO:0000313" key="2">
    <source>
        <dbReference type="EMBL" id="MBK1826723.1"/>
    </source>
</evidence>
<dbReference type="RefSeq" id="WP_200277943.1">
    <property type="nucleotide sequence ID" value="NZ_JAENII010000004.1"/>
</dbReference>
<feature type="transmembrane region" description="Helical" evidence="1">
    <location>
        <begin position="20"/>
        <end position="44"/>
    </location>
</feature>
<keyword evidence="1" id="KW-1133">Transmembrane helix</keyword>
<sequence length="143" mass="15971">MTLHKHSHGARSLPFKRAYVAAMIVTFIHYMAVVATLTLIFILIRTQDNKVAMWLLGALALVGATWGIGYIFRRAATCPLCKGTPLVDTRAAKHRKAVRLKPLNFGATALLQLTFSNRFRCMYCGTPFDLLRKPGSHHERGGF</sequence>
<reference evidence="2" key="1">
    <citation type="submission" date="2021-01" db="EMBL/GenBank/DDBJ databases">
        <title>Modified the classification status of verrucomicrobia.</title>
        <authorList>
            <person name="Feng X."/>
        </authorList>
    </citation>
    <scope>NUCLEOTIDE SEQUENCE</scope>
    <source>
        <strain evidence="2">KCTC 22201</strain>
    </source>
</reference>
<dbReference type="AlphaFoldDB" id="A0A934RBI2"/>
<evidence type="ECO:0000313" key="3">
    <source>
        <dbReference type="Proteomes" id="UP000658278"/>
    </source>
</evidence>